<dbReference type="InterPro" id="IPR016187">
    <property type="entry name" value="CTDL_fold"/>
</dbReference>
<dbReference type="PROSITE" id="PS50041">
    <property type="entry name" value="C_TYPE_LECTIN_2"/>
    <property type="match status" value="1"/>
</dbReference>
<sequence>MHASLMIFDDENDREISTNYMKEIGISFADNYVGGVWMGINCVGNNRKFVASHDGSAVPFEKWIPGEPNNDNGYSIEECVTYCDVNGYGFNDDSCATAHQYVCQTRFKYY</sequence>
<gene>
    <name evidence="2" type="ORF">Dbus_chr2Lg1821</name>
</gene>
<proteinExistence type="predicted"/>
<dbReference type="EMBL" id="CP012523">
    <property type="protein sequence ID" value="ALC39736.1"/>
    <property type="molecule type" value="Genomic_DNA"/>
</dbReference>
<dbReference type="AlphaFoldDB" id="A0A0M5IWN3"/>
<feature type="domain" description="C-type lectin" evidence="1">
    <location>
        <begin position="1"/>
        <end position="104"/>
    </location>
</feature>
<name>A0A0M5IWN3_DROBS</name>
<evidence type="ECO:0000313" key="2">
    <source>
        <dbReference type="EMBL" id="ALC39736.1"/>
    </source>
</evidence>
<accession>A0A0M5IWN3</accession>
<dbReference type="SUPFAM" id="SSF56436">
    <property type="entry name" value="C-type lectin-like"/>
    <property type="match status" value="1"/>
</dbReference>
<dbReference type="Proteomes" id="UP000494163">
    <property type="component" value="Chromosome 2L"/>
</dbReference>
<organism evidence="2 3">
    <name type="scientific">Drosophila busckii</name>
    <name type="common">Fruit fly</name>
    <dbReference type="NCBI Taxonomy" id="30019"/>
    <lineage>
        <taxon>Eukaryota</taxon>
        <taxon>Metazoa</taxon>
        <taxon>Ecdysozoa</taxon>
        <taxon>Arthropoda</taxon>
        <taxon>Hexapoda</taxon>
        <taxon>Insecta</taxon>
        <taxon>Pterygota</taxon>
        <taxon>Neoptera</taxon>
        <taxon>Endopterygota</taxon>
        <taxon>Diptera</taxon>
        <taxon>Brachycera</taxon>
        <taxon>Muscomorpha</taxon>
        <taxon>Ephydroidea</taxon>
        <taxon>Drosophilidae</taxon>
        <taxon>Drosophila</taxon>
    </lineage>
</organism>
<dbReference type="InterPro" id="IPR001304">
    <property type="entry name" value="C-type_lectin-like"/>
</dbReference>
<protein>
    <submittedName>
        <fullName evidence="2">Maker521</fullName>
    </submittedName>
</protein>
<evidence type="ECO:0000259" key="1">
    <source>
        <dbReference type="PROSITE" id="PS50041"/>
    </source>
</evidence>
<dbReference type="STRING" id="30019.A0A0M5IWN3"/>
<dbReference type="SMR" id="A0A0M5IWN3"/>
<dbReference type="Pfam" id="PF00059">
    <property type="entry name" value="Lectin_C"/>
    <property type="match status" value="1"/>
</dbReference>
<dbReference type="OrthoDB" id="7357196at2759"/>
<evidence type="ECO:0000313" key="3">
    <source>
        <dbReference type="Proteomes" id="UP000494163"/>
    </source>
</evidence>
<dbReference type="Gene3D" id="3.10.100.10">
    <property type="entry name" value="Mannose-Binding Protein A, subunit A"/>
    <property type="match status" value="1"/>
</dbReference>
<reference evidence="2 3" key="1">
    <citation type="submission" date="2015-08" db="EMBL/GenBank/DDBJ databases">
        <title>Ancestral chromatin configuration constrains chromatin evolution on differentiating sex chromosomes in Drosophila.</title>
        <authorList>
            <person name="Zhou Q."/>
            <person name="Bachtrog D."/>
        </authorList>
    </citation>
    <scope>NUCLEOTIDE SEQUENCE [LARGE SCALE GENOMIC DNA]</scope>
    <source>
        <tissue evidence="2">Whole larvae</tissue>
    </source>
</reference>
<dbReference type="InterPro" id="IPR016186">
    <property type="entry name" value="C-type_lectin-like/link_sf"/>
</dbReference>
<keyword evidence="3" id="KW-1185">Reference proteome</keyword>
<dbReference type="CDD" id="cd00037">
    <property type="entry name" value="CLECT"/>
    <property type="match status" value="1"/>
</dbReference>